<reference evidence="1 2" key="1">
    <citation type="journal article" date="2011" name="Curr. Microbiol.">
        <title>Luteibacter jiangsuensis sp. nov.: a methamidophos-degrading bacterium isolated from a methamidophos-manufacturing factory.</title>
        <authorList>
            <person name="Wang L."/>
            <person name="Wang G.L."/>
            <person name="Li S.P."/>
            <person name="Jiang J.D."/>
        </authorList>
    </citation>
    <scope>NUCLEOTIDE SEQUENCE [LARGE SCALE GENOMIC DNA]</scope>
    <source>
        <strain evidence="1 2">CGMCC 1.10133</strain>
    </source>
</reference>
<organism evidence="1 2">
    <name type="scientific">Luteibacter jiangsuensis</name>
    <dbReference type="NCBI Taxonomy" id="637577"/>
    <lineage>
        <taxon>Bacteria</taxon>
        <taxon>Pseudomonadati</taxon>
        <taxon>Pseudomonadota</taxon>
        <taxon>Gammaproteobacteria</taxon>
        <taxon>Lysobacterales</taxon>
        <taxon>Rhodanobacteraceae</taxon>
        <taxon>Luteibacter</taxon>
    </lineage>
</organism>
<gene>
    <name evidence="1" type="ORF">HBF26_18235</name>
</gene>
<name>A0ABX0QAS1_9GAMM</name>
<dbReference type="EMBL" id="JAAQQR010000011">
    <property type="protein sequence ID" value="NID06831.1"/>
    <property type="molecule type" value="Genomic_DNA"/>
</dbReference>
<comment type="caution">
    <text evidence="1">The sequence shown here is derived from an EMBL/GenBank/DDBJ whole genome shotgun (WGS) entry which is preliminary data.</text>
</comment>
<protein>
    <submittedName>
        <fullName evidence="1">Uncharacterized protein</fullName>
    </submittedName>
</protein>
<evidence type="ECO:0000313" key="1">
    <source>
        <dbReference type="EMBL" id="NID06831.1"/>
    </source>
</evidence>
<dbReference type="Proteomes" id="UP001429601">
    <property type="component" value="Unassembled WGS sequence"/>
</dbReference>
<accession>A0ABX0QAS1</accession>
<sequence length="188" mass="20204">MTKLVRILRNDVPLKPPLAPEGQGVREATGSTLSGSVLRHFDVSVNGRLSFYRLEDPLKLDDIALAIVAGSKAIDDVSYIELDEEVLSGLGLQQEATRGATVFEQVNAAHIDLVQLSVDATAALAIACANAATQGFESGKQLGLRLAAAVAKGECQEDRLKDGVRKRLAEIRGSRDYKRMIRQGLVPP</sequence>
<evidence type="ECO:0000313" key="2">
    <source>
        <dbReference type="Proteomes" id="UP001429601"/>
    </source>
</evidence>
<dbReference type="RefSeq" id="WP_167129491.1">
    <property type="nucleotide sequence ID" value="NZ_JAAQQR010000011.1"/>
</dbReference>
<keyword evidence="2" id="KW-1185">Reference proteome</keyword>
<proteinExistence type="predicted"/>